<dbReference type="InterPro" id="IPR035461">
    <property type="entry name" value="GmhA/DiaA"/>
</dbReference>
<dbReference type="PANTHER" id="PTHR30390:SF6">
    <property type="entry name" value="DNAA INITIATOR-ASSOCIATING PROTEIN DIAA"/>
    <property type="match status" value="1"/>
</dbReference>
<evidence type="ECO:0000313" key="3">
    <source>
        <dbReference type="Proteomes" id="UP000061457"/>
    </source>
</evidence>
<dbReference type="InterPro" id="IPR001347">
    <property type="entry name" value="SIS_dom"/>
</dbReference>
<gene>
    <name evidence="2" type="ORF">PP2015_711</name>
</gene>
<protein>
    <submittedName>
        <fullName evidence="2">Phosphoheptose isomerase</fullName>
    </submittedName>
</protein>
<dbReference type="SUPFAM" id="SSF53697">
    <property type="entry name" value="SIS domain"/>
    <property type="match status" value="1"/>
</dbReference>
<dbReference type="KEGG" id="pphe:PP2015_711"/>
<dbReference type="PROSITE" id="PS51464">
    <property type="entry name" value="SIS"/>
    <property type="match status" value="1"/>
</dbReference>
<evidence type="ECO:0000313" key="2">
    <source>
        <dbReference type="EMBL" id="ALO41230.1"/>
    </source>
</evidence>
<dbReference type="GO" id="GO:0097367">
    <property type="term" value="F:carbohydrate derivative binding"/>
    <property type="evidence" value="ECO:0007669"/>
    <property type="project" value="InterPro"/>
</dbReference>
<proteinExistence type="predicted"/>
<dbReference type="CDD" id="cd05006">
    <property type="entry name" value="SIS_GmhA"/>
    <property type="match status" value="1"/>
</dbReference>
<dbReference type="InterPro" id="IPR046348">
    <property type="entry name" value="SIS_dom_sf"/>
</dbReference>
<dbReference type="PANTHER" id="PTHR30390">
    <property type="entry name" value="SEDOHEPTULOSE 7-PHOSPHATE ISOMERASE / DNAA INITIATOR-ASSOCIATING FACTOR FOR REPLICATION INITIATION"/>
    <property type="match status" value="1"/>
</dbReference>
<evidence type="ECO:0000259" key="1">
    <source>
        <dbReference type="PROSITE" id="PS51464"/>
    </source>
</evidence>
<dbReference type="STRING" id="161398.PP2015_711"/>
<keyword evidence="3" id="KW-1185">Reference proteome</keyword>
<dbReference type="RefSeq" id="WP_058028988.1">
    <property type="nucleotide sequence ID" value="NZ_CP013187.1"/>
</dbReference>
<feature type="domain" description="SIS" evidence="1">
    <location>
        <begin position="43"/>
        <end position="200"/>
    </location>
</feature>
<dbReference type="InterPro" id="IPR050099">
    <property type="entry name" value="SIS_GmhA/DiaA_subfam"/>
</dbReference>
<sequence length="200" mass="21702">MSQDIKKDNMLENSFLASLERHRALFATVDKYQSEAMQLLTACQKALKSGGKVIWCGNGGSAADAQHLAAEFVVRYKLERGPLASIALTTDTSILTAHSNDYHFDTVFERQIQALCKPEDVVIGLTTSGTSPNINLALQAANEIGAYSVALTGREGGLVKDIAKLPIIIANDETARIQEAHMFIGHWLCEAIDLAIEKGE</sequence>
<accession>A0A0S2JZL8</accession>
<dbReference type="GO" id="GO:1901135">
    <property type="term" value="P:carbohydrate derivative metabolic process"/>
    <property type="evidence" value="ECO:0007669"/>
    <property type="project" value="InterPro"/>
</dbReference>
<keyword evidence="2" id="KW-0413">Isomerase</keyword>
<organism evidence="2 3">
    <name type="scientific">Pseudoalteromonas phenolica</name>
    <dbReference type="NCBI Taxonomy" id="161398"/>
    <lineage>
        <taxon>Bacteria</taxon>
        <taxon>Pseudomonadati</taxon>
        <taxon>Pseudomonadota</taxon>
        <taxon>Gammaproteobacteria</taxon>
        <taxon>Alteromonadales</taxon>
        <taxon>Pseudoalteromonadaceae</taxon>
        <taxon>Pseudoalteromonas</taxon>
    </lineage>
</organism>
<dbReference type="Proteomes" id="UP000061457">
    <property type="component" value="Chromosome I"/>
</dbReference>
<reference evidence="3" key="1">
    <citation type="submission" date="2015-11" db="EMBL/GenBank/DDBJ databases">
        <authorList>
            <person name="Kim K.M."/>
        </authorList>
    </citation>
    <scope>NUCLEOTIDE SEQUENCE [LARGE SCALE GENOMIC DNA]</scope>
    <source>
        <strain evidence="3">KCTC 12086</strain>
    </source>
</reference>
<name>A0A0S2JZL8_9GAMM</name>
<dbReference type="EMBL" id="CP013187">
    <property type="protein sequence ID" value="ALO41230.1"/>
    <property type="molecule type" value="Genomic_DNA"/>
</dbReference>
<dbReference type="Gene3D" id="3.40.50.10490">
    <property type="entry name" value="Glucose-6-phosphate isomerase like protein, domain 1"/>
    <property type="match status" value="1"/>
</dbReference>
<dbReference type="PATRIC" id="fig|161398.10.peg.725"/>
<dbReference type="AlphaFoldDB" id="A0A0S2JZL8"/>
<dbReference type="Pfam" id="PF13580">
    <property type="entry name" value="SIS_2"/>
    <property type="match status" value="1"/>
</dbReference>
<dbReference type="GO" id="GO:0016853">
    <property type="term" value="F:isomerase activity"/>
    <property type="evidence" value="ECO:0007669"/>
    <property type="project" value="UniProtKB-KW"/>
</dbReference>